<dbReference type="PANTHER" id="PTHR36838">
    <property type="entry name" value="AUXIN EFFLUX CARRIER FAMILY PROTEIN"/>
    <property type="match status" value="1"/>
</dbReference>
<organism evidence="9 10">
    <name type="scientific">Azorhizobium oxalatiphilum</name>
    <dbReference type="NCBI Taxonomy" id="980631"/>
    <lineage>
        <taxon>Bacteria</taxon>
        <taxon>Pseudomonadati</taxon>
        <taxon>Pseudomonadota</taxon>
        <taxon>Alphaproteobacteria</taxon>
        <taxon>Hyphomicrobiales</taxon>
        <taxon>Xanthobacteraceae</taxon>
        <taxon>Azorhizobium</taxon>
    </lineage>
</organism>
<proteinExistence type="inferred from homology"/>
<dbReference type="EMBL" id="BMCT01000001">
    <property type="protein sequence ID" value="GGF55432.1"/>
    <property type="molecule type" value="Genomic_DNA"/>
</dbReference>
<accession>A0A917F8H0</accession>
<feature type="transmembrane region" description="Helical" evidence="8">
    <location>
        <begin position="6"/>
        <end position="26"/>
    </location>
</feature>
<dbReference type="RefSeq" id="WP_188576589.1">
    <property type="nucleotide sequence ID" value="NZ_BMCT01000001.1"/>
</dbReference>
<evidence type="ECO:0000256" key="2">
    <source>
        <dbReference type="ARBA" id="ARBA00010145"/>
    </source>
</evidence>
<keyword evidence="4" id="KW-1003">Cell membrane</keyword>
<sequence length="311" mass="31980">MASILTALVPVFLVILLGVVLRRVLLKKADHWIALEQLTYYVLFPALLLVSAVKADLSGVSVIAVVGAMLGSILIMSALLLAGREPLCRMLAMDGPAYTSLFQGVTRWNTYIALAVAGGLYGAAGVTVAAVALVAMIPAVNVVCVIVLARYVGAQAPTPRFIGTQLARNPFIWSCALGALLNGFAVPVPKVVVEFGDILGRASLALGLLVVGGGLALDRLKTIKLTVLLAVVLKLVGKPAVAITLGLAFGLRGTELAVLAIVCAVPSAPNGYVLARQMGGDAPLLAEILTVQILAAVVSLPLVLAVVGLIG</sequence>
<keyword evidence="3" id="KW-0813">Transport</keyword>
<keyword evidence="6 8" id="KW-1133">Transmembrane helix</keyword>
<keyword evidence="5 8" id="KW-0812">Transmembrane</keyword>
<evidence type="ECO:0000256" key="1">
    <source>
        <dbReference type="ARBA" id="ARBA00004651"/>
    </source>
</evidence>
<feature type="transmembrane region" description="Helical" evidence="8">
    <location>
        <begin position="61"/>
        <end position="83"/>
    </location>
</feature>
<dbReference type="Proteomes" id="UP000606044">
    <property type="component" value="Unassembled WGS sequence"/>
</dbReference>
<feature type="transmembrane region" description="Helical" evidence="8">
    <location>
        <begin position="284"/>
        <end position="310"/>
    </location>
</feature>
<dbReference type="AlphaFoldDB" id="A0A917F8H0"/>
<gene>
    <name evidence="9" type="ORF">GCM10007301_13820</name>
</gene>
<reference evidence="9" key="1">
    <citation type="journal article" date="2014" name="Int. J. Syst. Evol. Microbiol.">
        <title>Complete genome sequence of Corynebacterium casei LMG S-19264T (=DSM 44701T), isolated from a smear-ripened cheese.</title>
        <authorList>
            <consortium name="US DOE Joint Genome Institute (JGI-PGF)"/>
            <person name="Walter F."/>
            <person name="Albersmeier A."/>
            <person name="Kalinowski J."/>
            <person name="Ruckert C."/>
        </authorList>
    </citation>
    <scope>NUCLEOTIDE SEQUENCE</scope>
    <source>
        <strain evidence="9">CCM 7897</strain>
    </source>
</reference>
<comment type="similarity">
    <text evidence="2">Belongs to the auxin efflux carrier (TC 2.A.69) family.</text>
</comment>
<dbReference type="InterPro" id="IPR004776">
    <property type="entry name" value="Mem_transp_PIN-like"/>
</dbReference>
<name>A0A917F8H0_9HYPH</name>
<feature type="transmembrane region" description="Helical" evidence="8">
    <location>
        <begin position="104"/>
        <end position="124"/>
    </location>
</feature>
<evidence type="ECO:0000256" key="6">
    <source>
        <dbReference type="ARBA" id="ARBA00022989"/>
    </source>
</evidence>
<feature type="transmembrane region" description="Helical" evidence="8">
    <location>
        <begin position="130"/>
        <end position="151"/>
    </location>
</feature>
<feature type="transmembrane region" description="Helical" evidence="8">
    <location>
        <begin position="171"/>
        <end position="192"/>
    </location>
</feature>
<feature type="transmembrane region" description="Helical" evidence="8">
    <location>
        <begin position="198"/>
        <end position="218"/>
    </location>
</feature>
<comment type="caution">
    <text evidence="9">The sequence shown here is derived from an EMBL/GenBank/DDBJ whole genome shotgun (WGS) entry which is preliminary data.</text>
</comment>
<keyword evidence="7 8" id="KW-0472">Membrane</keyword>
<evidence type="ECO:0000313" key="9">
    <source>
        <dbReference type="EMBL" id="GGF55432.1"/>
    </source>
</evidence>
<feature type="transmembrane region" description="Helical" evidence="8">
    <location>
        <begin position="256"/>
        <end position="275"/>
    </location>
</feature>
<dbReference type="Pfam" id="PF03547">
    <property type="entry name" value="Mem_trans"/>
    <property type="match status" value="1"/>
</dbReference>
<comment type="subcellular location">
    <subcellularLocation>
        <location evidence="1">Cell membrane</location>
        <topology evidence="1">Multi-pass membrane protein</topology>
    </subcellularLocation>
</comment>
<feature type="transmembrane region" description="Helical" evidence="8">
    <location>
        <begin position="225"/>
        <end position="250"/>
    </location>
</feature>
<reference evidence="9" key="2">
    <citation type="submission" date="2020-09" db="EMBL/GenBank/DDBJ databases">
        <authorList>
            <person name="Sun Q."/>
            <person name="Sedlacek I."/>
        </authorList>
    </citation>
    <scope>NUCLEOTIDE SEQUENCE</scope>
    <source>
        <strain evidence="9">CCM 7897</strain>
    </source>
</reference>
<keyword evidence="10" id="KW-1185">Reference proteome</keyword>
<evidence type="ECO:0000313" key="10">
    <source>
        <dbReference type="Proteomes" id="UP000606044"/>
    </source>
</evidence>
<dbReference type="PANTHER" id="PTHR36838:SF4">
    <property type="entry name" value="AUXIN EFFLUX CARRIER FAMILY PROTEIN"/>
    <property type="match status" value="1"/>
</dbReference>
<dbReference type="GO" id="GO:0005886">
    <property type="term" value="C:plasma membrane"/>
    <property type="evidence" value="ECO:0007669"/>
    <property type="project" value="UniProtKB-SubCell"/>
</dbReference>
<evidence type="ECO:0000256" key="7">
    <source>
        <dbReference type="ARBA" id="ARBA00023136"/>
    </source>
</evidence>
<dbReference type="InterPro" id="IPR038770">
    <property type="entry name" value="Na+/solute_symporter_sf"/>
</dbReference>
<dbReference type="Gene3D" id="1.20.1530.20">
    <property type="match status" value="1"/>
</dbReference>
<evidence type="ECO:0000256" key="3">
    <source>
        <dbReference type="ARBA" id="ARBA00022448"/>
    </source>
</evidence>
<evidence type="ECO:0000256" key="8">
    <source>
        <dbReference type="SAM" id="Phobius"/>
    </source>
</evidence>
<evidence type="ECO:0000256" key="5">
    <source>
        <dbReference type="ARBA" id="ARBA00022692"/>
    </source>
</evidence>
<feature type="transmembrane region" description="Helical" evidence="8">
    <location>
        <begin position="38"/>
        <end position="55"/>
    </location>
</feature>
<protein>
    <submittedName>
        <fullName evidence="9">Transporter</fullName>
    </submittedName>
</protein>
<dbReference type="GO" id="GO:0055085">
    <property type="term" value="P:transmembrane transport"/>
    <property type="evidence" value="ECO:0007669"/>
    <property type="project" value="InterPro"/>
</dbReference>
<evidence type="ECO:0000256" key="4">
    <source>
        <dbReference type="ARBA" id="ARBA00022475"/>
    </source>
</evidence>